<dbReference type="AlphaFoldDB" id="A0A1A7BFW1"/>
<organism evidence="2 3">
    <name type="scientific">Erythrobacter dokdonensis DSW-74</name>
    <dbReference type="NCBI Taxonomy" id="1300349"/>
    <lineage>
        <taxon>Bacteria</taxon>
        <taxon>Pseudomonadati</taxon>
        <taxon>Pseudomonadota</taxon>
        <taxon>Alphaproteobacteria</taxon>
        <taxon>Sphingomonadales</taxon>
        <taxon>Erythrobacteraceae</taxon>
        <taxon>Erythrobacter/Porphyrobacter group</taxon>
        <taxon>Erythrobacter</taxon>
    </lineage>
</organism>
<proteinExistence type="predicted"/>
<sequence length="287" mass="29616">MHGAMFHMKHPQGQVWQGSSGGLARAGAGLALAIGLLGAGCSSPEDMAGATASAEAAASTGSEAVAFADNAEKDGGKREFAYAWPAEVSAIPALAESLAAERDTALAGQKSDWDTALAEFAGEDCAGCKSLSYSKEWQVVADLPRYLSLSADIYLYTGGAHGNSDFEGLVWDREAGAAIAPEAMFTSQAALQDALGEAWCYALKIEKKTRLGADFSDDGFFPCPPVSDLTLLAGSAGKAAFDRIGLIAAPYVAGSYAEGPYEVTLPVTQAVLDAVKPEYKAAFAPGK</sequence>
<dbReference type="STRING" id="1300349.I603_2671"/>
<evidence type="ECO:0000313" key="3">
    <source>
        <dbReference type="Proteomes" id="UP000092484"/>
    </source>
</evidence>
<accession>A0A1A7BFW1</accession>
<dbReference type="InterPro" id="IPR025303">
    <property type="entry name" value="PdaC"/>
</dbReference>
<dbReference type="PATRIC" id="fig|1300349.4.peg.2660"/>
<name>A0A1A7BFW1_9SPHN</name>
<dbReference type="EMBL" id="LZYB01000008">
    <property type="protein sequence ID" value="OBV10110.1"/>
    <property type="molecule type" value="Genomic_DNA"/>
</dbReference>
<comment type="caution">
    <text evidence="2">The sequence shown here is derived from an EMBL/GenBank/DDBJ whole genome shotgun (WGS) entry which is preliminary data.</text>
</comment>
<gene>
    <name evidence="2" type="ORF">I603_2671</name>
</gene>
<dbReference type="Pfam" id="PF13739">
    <property type="entry name" value="PdaC"/>
    <property type="match status" value="1"/>
</dbReference>
<keyword evidence="3" id="KW-1185">Reference proteome</keyword>
<dbReference type="Proteomes" id="UP000092484">
    <property type="component" value="Unassembled WGS sequence"/>
</dbReference>
<feature type="domain" description="Deacetylase PdaC" evidence="1">
    <location>
        <begin position="92"/>
        <end position="164"/>
    </location>
</feature>
<evidence type="ECO:0000259" key="1">
    <source>
        <dbReference type="Pfam" id="PF13739"/>
    </source>
</evidence>
<reference evidence="2 3" key="1">
    <citation type="submission" date="2016-06" db="EMBL/GenBank/DDBJ databases">
        <title>Genome sequence of Porphyrobacter dokdonensis DSW-74.</title>
        <authorList>
            <person name="Kim J.F."/>
            <person name="Song J.Y."/>
        </authorList>
    </citation>
    <scope>NUCLEOTIDE SEQUENCE [LARGE SCALE GENOMIC DNA]</scope>
    <source>
        <strain evidence="2 3">DSW-74</strain>
    </source>
</reference>
<evidence type="ECO:0000313" key="2">
    <source>
        <dbReference type="EMBL" id="OBV10110.1"/>
    </source>
</evidence>
<dbReference type="Gene3D" id="3.30.565.40">
    <property type="entry name" value="Fervidobacterium nodosum Rt17-B1 like"/>
    <property type="match status" value="1"/>
</dbReference>
<protein>
    <submittedName>
        <fullName evidence="2">DUF4163 domain-containing protein</fullName>
    </submittedName>
</protein>